<dbReference type="EMBL" id="BDGG01000005">
    <property type="protein sequence ID" value="GAU99796.1"/>
    <property type="molecule type" value="Genomic_DNA"/>
</dbReference>
<dbReference type="Proteomes" id="UP000186922">
    <property type="component" value="Unassembled WGS sequence"/>
</dbReference>
<gene>
    <name evidence="2" type="primary">RvY_10746-1</name>
    <name evidence="2" type="synonym">RvY_10746.1</name>
    <name evidence="2" type="ORF">RvY_10746</name>
</gene>
<proteinExistence type="predicted"/>
<feature type="compositionally biased region" description="Polar residues" evidence="1">
    <location>
        <begin position="52"/>
        <end position="68"/>
    </location>
</feature>
<dbReference type="AlphaFoldDB" id="A0A1D1VDT0"/>
<reference evidence="2 3" key="1">
    <citation type="journal article" date="2016" name="Nat. Commun.">
        <title>Extremotolerant tardigrade genome and improved radiotolerance of human cultured cells by tardigrade-unique protein.</title>
        <authorList>
            <person name="Hashimoto T."/>
            <person name="Horikawa D.D."/>
            <person name="Saito Y."/>
            <person name="Kuwahara H."/>
            <person name="Kozuka-Hata H."/>
            <person name="Shin-I T."/>
            <person name="Minakuchi Y."/>
            <person name="Ohishi K."/>
            <person name="Motoyama A."/>
            <person name="Aizu T."/>
            <person name="Enomoto A."/>
            <person name="Kondo K."/>
            <person name="Tanaka S."/>
            <person name="Hara Y."/>
            <person name="Koshikawa S."/>
            <person name="Sagara H."/>
            <person name="Miura T."/>
            <person name="Yokobori S."/>
            <person name="Miyagawa K."/>
            <person name="Suzuki Y."/>
            <person name="Kubo T."/>
            <person name="Oyama M."/>
            <person name="Kohara Y."/>
            <person name="Fujiyama A."/>
            <person name="Arakawa K."/>
            <person name="Katayama T."/>
            <person name="Toyoda A."/>
            <person name="Kunieda T."/>
        </authorList>
    </citation>
    <scope>NUCLEOTIDE SEQUENCE [LARGE SCALE GENOMIC DNA]</scope>
    <source>
        <strain evidence="2 3">YOKOZUNA-1</strain>
    </source>
</reference>
<accession>A0A1D1VDT0</accession>
<organism evidence="2 3">
    <name type="scientific">Ramazzottius varieornatus</name>
    <name type="common">Water bear</name>
    <name type="synonym">Tardigrade</name>
    <dbReference type="NCBI Taxonomy" id="947166"/>
    <lineage>
        <taxon>Eukaryota</taxon>
        <taxon>Metazoa</taxon>
        <taxon>Ecdysozoa</taxon>
        <taxon>Tardigrada</taxon>
        <taxon>Eutardigrada</taxon>
        <taxon>Parachela</taxon>
        <taxon>Hypsibioidea</taxon>
        <taxon>Ramazzottiidae</taxon>
        <taxon>Ramazzottius</taxon>
    </lineage>
</organism>
<evidence type="ECO:0000313" key="2">
    <source>
        <dbReference type="EMBL" id="GAU99796.1"/>
    </source>
</evidence>
<feature type="compositionally biased region" description="Polar residues" evidence="1">
    <location>
        <begin position="18"/>
        <end position="40"/>
    </location>
</feature>
<sequence>MESGANLMAERQLVKISSGPNEYRNSPRSSSGELSTSFENQLLPAGPKKSWNRSAANSVTSQIDSMPRNQVPFSFERLDSRDRSRRWSHNHTTPVRRFLIILQASI</sequence>
<evidence type="ECO:0000256" key="1">
    <source>
        <dbReference type="SAM" id="MobiDB-lite"/>
    </source>
</evidence>
<protein>
    <submittedName>
        <fullName evidence="2">Uncharacterized protein</fullName>
    </submittedName>
</protein>
<keyword evidence="3" id="KW-1185">Reference proteome</keyword>
<comment type="caution">
    <text evidence="2">The sequence shown here is derived from an EMBL/GenBank/DDBJ whole genome shotgun (WGS) entry which is preliminary data.</text>
</comment>
<evidence type="ECO:0000313" key="3">
    <source>
        <dbReference type="Proteomes" id="UP000186922"/>
    </source>
</evidence>
<feature type="region of interest" description="Disordered" evidence="1">
    <location>
        <begin position="1"/>
        <end position="68"/>
    </location>
</feature>
<name>A0A1D1VDT0_RAMVA</name>